<keyword evidence="2" id="KW-0812">Transmembrane</keyword>
<keyword evidence="1" id="KW-0813">Transport</keyword>
<reference evidence="3 4" key="1">
    <citation type="submission" date="2018-09" db="EMBL/GenBank/DDBJ databases">
        <title>Genomic investigation of the strawberry pathogen Phytophthora fragariae indicates pathogenicity is determined by transcriptional variation in three key races.</title>
        <authorList>
            <person name="Adams T.M."/>
            <person name="Armitage A.D."/>
            <person name="Sobczyk M.K."/>
            <person name="Bates H.J."/>
            <person name="Dunwell J.M."/>
            <person name="Nellist C.F."/>
            <person name="Harrison R.J."/>
        </authorList>
    </citation>
    <scope>NUCLEOTIDE SEQUENCE [LARGE SCALE GENOMIC DNA]</scope>
    <source>
        <strain evidence="3 4">SCRP249</strain>
    </source>
</reference>
<proteinExistence type="predicted"/>
<accession>A0A6A3N1Z7</accession>
<evidence type="ECO:0000313" key="3">
    <source>
        <dbReference type="EMBL" id="KAE9035552.1"/>
    </source>
</evidence>
<keyword evidence="2" id="KW-1133">Transmembrane helix</keyword>
<dbReference type="AlphaFoldDB" id="A0A6A3N1Z7"/>
<evidence type="ECO:0000313" key="4">
    <source>
        <dbReference type="Proteomes" id="UP000429607"/>
    </source>
</evidence>
<keyword evidence="2" id="KW-0472">Membrane</keyword>
<feature type="transmembrane region" description="Helical" evidence="2">
    <location>
        <begin position="128"/>
        <end position="148"/>
    </location>
</feature>
<sequence length="153" mass="16988">MVFFGELGEDSKNLINYFAAFPGVSPIKPGYNPATWMLECIAAGADPSQPTDFAECFLVSDQKMLMEEALDQEGVLHPSPQLPELKFINKRASSGWIQFDLLCRRFFRMYFAIIYQGTDYNTYSGANAGIGLIFVSTVFLGIISFKIATLNSA</sequence>
<organism evidence="3 4">
    <name type="scientific">Phytophthora rubi</name>
    <dbReference type="NCBI Taxonomy" id="129364"/>
    <lineage>
        <taxon>Eukaryota</taxon>
        <taxon>Sar</taxon>
        <taxon>Stramenopiles</taxon>
        <taxon>Oomycota</taxon>
        <taxon>Peronosporomycetes</taxon>
        <taxon>Peronosporales</taxon>
        <taxon>Peronosporaceae</taxon>
        <taxon>Phytophthora</taxon>
    </lineage>
</organism>
<name>A0A6A3N1Z7_9STRA</name>
<evidence type="ECO:0000256" key="2">
    <source>
        <dbReference type="SAM" id="Phobius"/>
    </source>
</evidence>
<comment type="caution">
    <text evidence="3">The sequence shown here is derived from an EMBL/GenBank/DDBJ whole genome shotgun (WGS) entry which is preliminary data.</text>
</comment>
<gene>
    <name evidence="3" type="ORF">PR001_g9245</name>
</gene>
<protein>
    <submittedName>
        <fullName evidence="3">Uncharacterized protein</fullName>
    </submittedName>
</protein>
<dbReference type="EMBL" id="QXFV01000507">
    <property type="protein sequence ID" value="KAE9035552.1"/>
    <property type="molecule type" value="Genomic_DNA"/>
</dbReference>
<evidence type="ECO:0000256" key="1">
    <source>
        <dbReference type="ARBA" id="ARBA00022448"/>
    </source>
</evidence>
<dbReference type="PANTHER" id="PTHR19241">
    <property type="entry name" value="ATP-BINDING CASSETTE TRANSPORTER"/>
    <property type="match status" value="1"/>
</dbReference>
<dbReference type="Proteomes" id="UP000429607">
    <property type="component" value="Unassembled WGS sequence"/>
</dbReference>